<evidence type="ECO:0000313" key="1">
    <source>
        <dbReference type="EMBL" id="KUP96456.1"/>
    </source>
</evidence>
<dbReference type="InterPro" id="IPR013078">
    <property type="entry name" value="His_Pase_superF_clade-1"/>
</dbReference>
<dbReference type="SUPFAM" id="SSF53254">
    <property type="entry name" value="Phosphoglycerate mutase-like"/>
    <property type="match status" value="1"/>
</dbReference>
<dbReference type="PANTHER" id="PTHR47623">
    <property type="entry name" value="OS09G0287300 PROTEIN"/>
    <property type="match status" value="1"/>
</dbReference>
<organism evidence="1 2">
    <name type="scientific">Thermobifida cellulosilytica TB100</name>
    <dbReference type="NCBI Taxonomy" id="665004"/>
    <lineage>
        <taxon>Bacteria</taxon>
        <taxon>Bacillati</taxon>
        <taxon>Actinomycetota</taxon>
        <taxon>Actinomycetes</taxon>
        <taxon>Streptosporangiales</taxon>
        <taxon>Nocardiopsidaceae</taxon>
        <taxon>Thermobifida</taxon>
    </lineage>
</organism>
<dbReference type="InterPro" id="IPR029033">
    <property type="entry name" value="His_PPase_superfam"/>
</dbReference>
<accession>A0A147KGM2</accession>
<gene>
    <name evidence="1" type="ORF">AC529_11865</name>
</gene>
<dbReference type="Proteomes" id="UP000074382">
    <property type="component" value="Unassembled WGS sequence"/>
</dbReference>
<dbReference type="Pfam" id="PF00300">
    <property type="entry name" value="His_Phos_1"/>
    <property type="match status" value="1"/>
</dbReference>
<evidence type="ECO:0000313" key="2">
    <source>
        <dbReference type="Proteomes" id="UP000074382"/>
    </source>
</evidence>
<dbReference type="Gene3D" id="3.40.50.1240">
    <property type="entry name" value="Phosphoglycerate mutase-like"/>
    <property type="match status" value="1"/>
</dbReference>
<dbReference type="CDD" id="cd07067">
    <property type="entry name" value="HP_PGM_like"/>
    <property type="match status" value="1"/>
</dbReference>
<dbReference type="SMART" id="SM00855">
    <property type="entry name" value="PGAM"/>
    <property type="match status" value="1"/>
</dbReference>
<sequence>MNRRLIVLRHAQAEHSASLPDIERPLTGEGRGQARAVGALLARERLLPDRVLCSTAKRTRQTWELVAQELPCTPEVDFEAQLYTADLDTALHLVSLVDPDVRTLLLVGHNPTVAQLAAAFDTDSGYLSFPPATAALVDLEVEWLYAAPGTGRLRLLN</sequence>
<dbReference type="PANTHER" id="PTHR47623:SF1">
    <property type="entry name" value="OS09G0287300 PROTEIN"/>
    <property type="match status" value="1"/>
</dbReference>
<name>A0A147KGM2_THECS</name>
<dbReference type="STRING" id="665004.AC529_11865"/>
<dbReference type="RefSeq" id="WP_068753896.1">
    <property type="nucleotide sequence ID" value="NZ_KQ950180.1"/>
</dbReference>
<reference evidence="2" key="1">
    <citation type="journal article" date="2017" name="Acta Aliment.">
        <title>Plant polysaccharide degrading enzyme system of Thermpbifida cellulosilytica TB100 revealed by de novo genome project data.</title>
        <authorList>
            <person name="Toth A."/>
            <person name="Baka E."/>
            <person name="Luzics S."/>
            <person name="Bata-Vidacs I."/>
            <person name="Nagy I."/>
            <person name="Balint B."/>
            <person name="Herceg R."/>
            <person name="Olasz F."/>
            <person name="Wilk T."/>
            <person name="Nagy T."/>
            <person name="Kriszt B."/>
            <person name="Nagy I."/>
            <person name="Kukolya J."/>
        </authorList>
    </citation>
    <scope>NUCLEOTIDE SEQUENCE [LARGE SCALE GENOMIC DNA]</scope>
    <source>
        <strain evidence="2">TB100</strain>
    </source>
</reference>
<comment type="caution">
    <text evidence="1">The sequence shown here is derived from an EMBL/GenBank/DDBJ whole genome shotgun (WGS) entry which is preliminary data.</text>
</comment>
<dbReference type="AlphaFoldDB" id="A0A147KGM2"/>
<dbReference type="OrthoDB" id="9810154at2"/>
<dbReference type="PATRIC" id="fig|665004.4.peg.1070"/>
<keyword evidence="2" id="KW-1185">Reference proteome</keyword>
<proteinExistence type="predicted"/>
<protein>
    <submittedName>
        <fullName evidence="1">Phosphohistidine phosphatase</fullName>
    </submittedName>
</protein>
<dbReference type="EMBL" id="LGEM01000089">
    <property type="protein sequence ID" value="KUP96456.1"/>
    <property type="molecule type" value="Genomic_DNA"/>
</dbReference>